<keyword evidence="3" id="KW-1185">Reference proteome</keyword>
<feature type="compositionally biased region" description="Polar residues" evidence="1">
    <location>
        <begin position="261"/>
        <end position="270"/>
    </location>
</feature>
<dbReference type="RefSeq" id="XP_060366134.1">
    <property type="nucleotide sequence ID" value="XM_060515439.1"/>
</dbReference>
<evidence type="ECO:0000313" key="2">
    <source>
        <dbReference type="EMBL" id="KAK1726079.1"/>
    </source>
</evidence>
<accession>A0AAD8UQK3</accession>
<evidence type="ECO:0000313" key="3">
    <source>
        <dbReference type="Proteomes" id="UP001244207"/>
    </source>
</evidence>
<organism evidence="2 3">
    <name type="scientific">Glomerella acutata</name>
    <name type="common">Colletotrichum acutatum</name>
    <dbReference type="NCBI Taxonomy" id="27357"/>
    <lineage>
        <taxon>Eukaryota</taxon>
        <taxon>Fungi</taxon>
        <taxon>Dikarya</taxon>
        <taxon>Ascomycota</taxon>
        <taxon>Pezizomycotina</taxon>
        <taxon>Sordariomycetes</taxon>
        <taxon>Hypocreomycetidae</taxon>
        <taxon>Glomerellales</taxon>
        <taxon>Glomerellaceae</taxon>
        <taxon>Colletotrichum</taxon>
        <taxon>Colletotrichum acutatum species complex</taxon>
    </lineage>
</organism>
<dbReference type="Proteomes" id="UP001244207">
    <property type="component" value="Unassembled WGS sequence"/>
</dbReference>
<sequence>MASSMMDPSRMNSSIVNPIYIDPRIMNQVLTATSNSKHIYSFGHPDASKLVEKCAETFGNILRENDHPDLTPTVKRLQKEFLAWGHEIGVLDEEGQVSEGKEVFDNVLRFNSILSKNLQMDLDSLYVHLVEVKRMTEPNPEFAFRNETWGKSTSKDPILLLGQDRTRDTTQGIGPRSRLGMTLFTLIPLRFLQIQLRLLVKLTLCEYLPQDPGVQMAGDAVKVRAAQGCCVTVPFELSGPRQTEALRDKEKNRGRKRLRKSSSPLTSATPTVNVVPGSWVEAQRIGIAAADDLKQASRLRREMVEDENMPGHRSELYQSLRNIDLNLGLGPPKSLADRGITFKDDSMIPIASFSP</sequence>
<reference evidence="2" key="1">
    <citation type="submission" date="2021-12" db="EMBL/GenBank/DDBJ databases">
        <title>Comparative genomics, transcriptomics and evolutionary studies reveal genomic signatures of adaptation to plant cell wall in hemibiotrophic fungi.</title>
        <authorList>
            <consortium name="DOE Joint Genome Institute"/>
            <person name="Baroncelli R."/>
            <person name="Diaz J.F."/>
            <person name="Benocci T."/>
            <person name="Peng M."/>
            <person name="Battaglia E."/>
            <person name="Haridas S."/>
            <person name="Andreopoulos W."/>
            <person name="Labutti K."/>
            <person name="Pangilinan J."/>
            <person name="Floch G.L."/>
            <person name="Makela M.R."/>
            <person name="Henrissat B."/>
            <person name="Grigoriev I.V."/>
            <person name="Crouch J.A."/>
            <person name="De Vries R.P."/>
            <person name="Sukno S.A."/>
            <person name="Thon M.R."/>
        </authorList>
    </citation>
    <scope>NUCLEOTIDE SEQUENCE</scope>
    <source>
        <strain evidence="2">CBS 112980</strain>
    </source>
</reference>
<feature type="region of interest" description="Disordered" evidence="1">
    <location>
        <begin position="247"/>
        <end position="270"/>
    </location>
</feature>
<gene>
    <name evidence="2" type="ORF">BDZ83DRAFT_775204</name>
</gene>
<dbReference type="AlphaFoldDB" id="A0AAD8UQK3"/>
<name>A0AAD8UQK3_GLOAC</name>
<dbReference type="EMBL" id="JAHMHS010000035">
    <property type="protein sequence ID" value="KAK1726079.1"/>
    <property type="molecule type" value="Genomic_DNA"/>
</dbReference>
<evidence type="ECO:0000256" key="1">
    <source>
        <dbReference type="SAM" id="MobiDB-lite"/>
    </source>
</evidence>
<comment type="caution">
    <text evidence="2">The sequence shown here is derived from an EMBL/GenBank/DDBJ whole genome shotgun (WGS) entry which is preliminary data.</text>
</comment>
<dbReference type="GeneID" id="85399337"/>
<proteinExistence type="predicted"/>
<protein>
    <submittedName>
        <fullName evidence="2">Uncharacterized protein</fullName>
    </submittedName>
</protein>